<dbReference type="Gene3D" id="2.60.200.20">
    <property type="match status" value="1"/>
</dbReference>
<dbReference type="SMART" id="SM00240">
    <property type="entry name" value="FHA"/>
    <property type="match status" value="1"/>
</dbReference>
<evidence type="ECO:0000256" key="7">
    <source>
        <dbReference type="SAM" id="MobiDB-lite"/>
    </source>
</evidence>
<feature type="region of interest" description="Disordered" evidence="7">
    <location>
        <begin position="263"/>
        <end position="350"/>
    </location>
</feature>
<dbReference type="CDD" id="cd00059">
    <property type="entry name" value="FH_FOX"/>
    <property type="match status" value="1"/>
</dbReference>
<feature type="domain" description="FHA" evidence="8">
    <location>
        <begin position="143"/>
        <end position="219"/>
    </location>
</feature>
<sequence>MPPSSSRRVGLRNRREADPKQQSDGDTPDSIATPSRKRRRLNGADRAGALGEDAPRTRITESVVSNDSNATLPNGGDTEIPSNPVERQNLIISSLRVPASYTPNASIDYANDLQARRTQGTDIAAYAKIAARDWCFFVKKTVLLIGRVDSALRPNPPTSSQDGFPQSDDMVGQWGVDIDLGPERQVSRVHAQIHFDGNDQIWYITVNSRNGLKLDDATVSKGSRVALHSGVCICIMGTQMLFLLANEEDAFHPMLWRQVKADPDVDGESDKEGNLPPRSLPHAHPSGPTPKREAYDPFSSFSHPRNKHSSQGYHSQLTSTPGRPQPNTPIPARSSDMDPRSKGSPAAYPRGMMLDSTEEIDYSHDSAKDIKPPHSYAQLIGQAIMSSPEQMLTLANIYQYIRDRYAFFRHTNAGWQNSIRHNLSLSKSFEKVARRTDEPGKGMKWKIVDAEKDDFIKKQLLNPRKGGGPVRLDSSGPSSPAMNNPPSQATERLMGVLGQDDMFPKYETRPTRVKSPPRSATPPLTSYPMANESYTPDRGSRPQHSFGGLKQSPIHEQTTFATPAKKLFHDIGPSGLHQSSEALDHPDGGAEPSSPNLDPAKPHVSGLRDQSTNSPPTLYSDTAANHTNSVMRGLVTPLVSRNLPRLAPPSTAQVPSQFMNFSSPAPFWKYIDLPSTPAKQPLDLSPIKLKRESAEEKQAGDENDPVQPSSPPMLEDNSQEPDDPDAEDNENDKEEDLTPDSPSRTVSRPVSRAHLPAPGSQRSRSNSNLNGFNTGSVHGGMVRGASLGSFEEAEEEGGFDLAK</sequence>
<feature type="DNA-binding region" description="Fork-head" evidence="6">
    <location>
        <begin position="371"/>
        <end position="466"/>
    </location>
</feature>
<dbReference type="FunFam" id="1.10.10.10:FF:000030">
    <property type="entry name" value="Forkhead box protein K2"/>
    <property type="match status" value="1"/>
</dbReference>
<dbReference type="Pfam" id="PF00250">
    <property type="entry name" value="Forkhead"/>
    <property type="match status" value="1"/>
</dbReference>
<dbReference type="InterPro" id="IPR018122">
    <property type="entry name" value="TF_fork_head_CS_1"/>
</dbReference>
<feature type="compositionally biased region" description="Acidic residues" evidence="7">
    <location>
        <begin position="717"/>
        <end position="738"/>
    </location>
</feature>
<accession>A0A6A6TBP6</accession>
<dbReference type="PROSITE" id="PS50006">
    <property type="entry name" value="FHA_DOMAIN"/>
    <property type="match status" value="1"/>
</dbReference>
<evidence type="ECO:0000256" key="3">
    <source>
        <dbReference type="ARBA" id="ARBA00023125"/>
    </source>
</evidence>
<feature type="domain" description="Fork-head" evidence="9">
    <location>
        <begin position="371"/>
        <end position="466"/>
    </location>
</feature>
<keyword evidence="4" id="KW-0804">Transcription</keyword>
<feature type="compositionally biased region" description="Basic and acidic residues" evidence="7">
    <location>
        <begin position="13"/>
        <end position="23"/>
    </location>
</feature>
<feature type="region of interest" description="Disordered" evidence="7">
    <location>
        <begin position="568"/>
        <end position="625"/>
    </location>
</feature>
<dbReference type="InterPro" id="IPR008984">
    <property type="entry name" value="SMAD_FHA_dom_sf"/>
</dbReference>
<dbReference type="PANTHER" id="PTHR45881">
    <property type="entry name" value="CHECKPOINT SUPPRESSOR 1-LIKE, ISOFORM A-RELATED"/>
    <property type="match status" value="1"/>
</dbReference>
<organism evidence="10 11">
    <name type="scientific">Lophiostoma macrostomum CBS 122681</name>
    <dbReference type="NCBI Taxonomy" id="1314788"/>
    <lineage>
        <taxon>Eukaryota</taxon>
        <taxon>Fungi</taxon>
        <taxon>Dikarya</taxon>
        <taxon>Ascomycota</taxon>
        <taxon>Pezizomycotina</taxon>
        <taxon>Dothideomycetes</taxon>
        <taxon>Pleosporomycetidae</taxon>
        <taxon>Pleosporales</taxon>
        <taxon>Lophiostomataceae</taxon>
        <taxon>Lophiostoma</taxon>
    </lineage>
</organism>
<dbReference type="InterPro" id="IPR036390">
    <property type="entry name" value="WH_DNA-bd_sf"/>
</dbReference>
<dbReference type="InterPro" id="IPR000253">
    <property type="entry name" value="FHA_dom"/>
</dbReference>
<dbReference type="Proteomes" id="UP000799324">
    <property type="component" value="Unassembled WGS sequence"/>
</dbReference>
<dbReference type="InterPro" id="IPR036388">
    <property type="entry name" value="WH-like_DNA-bd_sf"/>
</dbReference>
<proteinExistence type="predicted"/>
<evidence type="ECO:0000256" key="6">
    <source>
        <dbReference type="PROSITE-ProRule" id="PRU00089"/>
    </source>
</evidence>
<keyword evidence="5 6" id="KW-0539">Nucleus</keyword>
<dbReference type="AlphaFoldDB" id="A0A6A6TBP6"/>
<dbReference type="GO" id="GO:0005634">
    <property type="term" value="C:nucleus"/>
    <property type="evidence" value="ECO:0007669"/>
    <property type="project" value="UniProtKB-SubCell"/>
</dbReference>
<feature type="compositionally biased region" description="Polar residues" evidence="7">
    <location>
        <begin position="24"/>
        <end position="33"/>
    </location>
</feature>
<dbReference type="GO" id="GO:0000981">
    <property type="term" value="F:DNA-binding transcription factor activity, RNA polymerase II-specific"/>
    <property type="evidence" value="ECO:0007669"/>
    <property type="project" value="TreeGrafter"/>
</dbReference>
<dbReference type="Gene3D" id="1.10.10.10">
    <property type="entry name" value="Winged helix-like DNA-binding domain superfamily/Winged helix DNA-binding domain"/>
    <property type="match status" value="1"/>
</dbReference>
<evidence type="ECO:0000256" key="4">
    <source>
        <dbReference type="ARBA" id="ARBA00023163"/>
    </source>
</evidence>
<dbReference type="Pfam" id="PF00498">
    <property type="entry name" value="FHA"/>
    <property type="match status" value="1"/>
</dbReference>
<feature type="compositionally biased region" description="Polar residues" evidence="7">
    <location>
        <begin position="608"/>
        <end position="625"/>
    </location>
</feature>
<feature type="region of interest" description="Disordered" evidence="7">
    <location>
        <begin position="506"/>
        <end position="554"/>
    </location>
</feature>
<feature type="compositionally biased region" description="Polar residues" evidence="7">
    <location>
        <begin position="475"/>
        <end position="489"/>
    </location>
</feature>
<feature type="compositionally biased region" description="Polar residues" evidence="7">
    <location>
        <begin position="299"/>
        <end position="322"/>
    </location>
</feature>
<feature type="compositionally biased region" description="Basic and acidic residues" evidence="7">
    <location>
        <begin position="263"/>
        <end position="273"/>
    </location>
</feature>
<feature type="region of interest" description="Disordered" evidence="7">
    <location>
        <begin position="460"/>
        <end position="489"/>
    </location>
</feature>
<dbReference type="InterPro" id="IPR001766">
    <property type="entry name" value="Fork_head_dom"/>
</dbReference>
<evidence type="ECO:0000256" key="1">
    <source>
        <dbReference type="ARBA" id="ARBA00004123"/>
    </source>
</evidence>
<dbReference type="PROSITE" id="PS50039">
    <property type="entry name" value="FORK_HEAD_3"/>
    <property type="match status" value="1"/>
</dbReference>
<comment type="subcellular location">
    <subcellularLocation>
        <location evidence="1 6">Nucleus</location>
    </subcellularLocation>
</comment>
<feature type="compositionally biased region" description="Polar residues" evidence="7">
    <location>
        <begin position="760"/>
        <end position="776"/>
    </location>
</feature>
<feature type="compositionally biased region" description="Acidic residues" evidence="7">
    <location>
        <begin position="791"/>
        <end position="803"/>
    </location>
</feature>
<feature type="region of interest" description="Disordered" evidence="7">
    <location>
        <begin position="1"/>
        <end position="55"/>
    </location>
</feature>
<dbReference type="PANTHER" id="PTHR45881:SF1">
    <property type="entry name" value="FORK HEAD PROTEIN HOMOLOG 2"/>
    <property type="match status" value="1"/>
</dbReference>
<dbReference type="EMBL" id="MU004329">
    <property type="protein sequence ID" value="KAF2657062.1"/>
    <property type="molecule type" value="Genomic_DNA"/>
</dbReference>
<evidence type="ECO:0000256" key="5">
    <source>
        <dbReference type="ARBA" id="ARBA00023242"/>
    </source>
</evidence>
<evidence type="ECO:0000256" key="2">
    <source>
        <dbReference type="ARBA" id="ARBA00023015"/>
    </source>
</evidence>
<dbReference type="OrthoDB" id="5954824at2759"/>
<feature type="compositionally biased region" description="Low complexity" evidence="7">
    <location>
        <begin position="739"/>
        <end position="752"/>
    </location>
</feature>
<dbReference type="PROSITE" id="PS00657">
    <property type="entry name" value="FORK_HEAD_1"/>
    <property type="match status" value="1"/>
</dbReference>
<evidence type="ECO:0000259" key="8">
    <source>
        <dbReference type="PROSITE" id="PS50006"/>
    </source>
</evidence>
<dbReference type="SUPFAM" id="SSF49879">
    <property type="entry name" value="SMAD/FHA domain"/>
    <property type="match status" value="1"/>
</dbReference>
<dbReference type="GO" id="GO:0000978">
    <property type="term" value="F:RNA polymerase II cis-regulatory region sequence-specific DNA binding"/>
    <property type="evidence" value="ECO:0007669"/>
    <property type="project" value="TreeGrafter"/>
</dbReference>
<dbReference type="PRINTS" id="PR00053">
    <property type="entry name" value="FORKHEAD"/>
</dbReference>
<dbReference type="PROSITE" id="PS00658">
    <property type="entry name" value="FORK_HEAD_2"/>
    <property type="match status" value="1"/>
</dbReference>
<keyword evidence="11" id="KW-1185">Reference proteome</keyword>
<dbReference type="InterPro" id="IPR030456">
    <property type="entry name" value="TF_fork_head_CS_2"/>
</dbReference>
<keyword evidence="3 6" id="KW-0238">DNA-binding</keyword>
<evidence type="ECO:0000313" key="10">
    <source>
        <dbReference type="EMBL" id="KAF2657062.1"/>
    </source>
</evidence>
<dbReference type="CDD" id="cd22701">
    <property type="entry name" value="FHA_FKH1-like"/>
    <property type="match status" value="1"/>
</dbReference>
<dbReference type="SMART" id="SM00339">
    <property type="entry name" value="FH"/>
    <property type="match status" value="1"/>
</dbReference>
<dbReference type="SUPFAM" id="SSF46785">
    <property type="entry name" value="Winged helix' DNA-binding domain"/>
    <property type="match status" value="1"/>
</dbReference>
<name>A0A6A6TBP6_9PLEO</name>
<keyword evidence="2" id="KW-0805">Transcription regulation</keyword>
<protein>
    <submittedName>
        <fullName evidence="10">Uncharacterized protein</fullName>
    </submittedName>
</protein>
<reference evidence="10" key="1">
    <citation type="journal article" date="2020" name="Stud. Mycol.">
        <title>101 Dothideomycetes genomes: a test case for predicting lifestyles and emergence of pathogens.</title>
        <authorList>
            <person name="Haridas S."/>
            <person name="Albert R."/>
            <person name="Binder M."/>
            <person name="Bloem J."/>
            <person name="Labutti K."/>
            <person name="Salamov A."/>
            <person name="Andreopoulos B."/>
            <person name="Baker S."/>
            <person name="Barry K."/>
            <person name="Bills G."/>
            <person name="Bluhm B."/>
            <person name="Cannon C."/>
            <person name="Castanera R."/>
            <person name="Culley D."/>
            <person name="Daum C."/>
            <person name="Ezra D."/>
            <person name="Gonzalez J."/>
            <person name="Henrissat B."/>
            <person name="Kuo A."/>
            <person name="Liang C."/>
            <person name="Lipzen A."/>
            <person name="Lutzoni F."/>
            <person name="Magnuson J."/>
            <person name="Mondo S."/>
            <person name="Nolan M."/>
            <person name="Ohm R."/>
            <person name="Pangilinan J."/>
            <person name="Park H.-J."/>
            <person name="Ramirez L."/>
            <person name="Alfaro M."/>
            <person name="Sun H."/>
            <person name="Tritt A."/>
            <person name="Yoshinaga Y."/>
            <person name="Zwiers L.-H."/>
            <person name="Turgeon B."/>
            <person name="Goodwin S."/>
            <person name="Spatafora J."/>
            <person name="Crous P."/>
            <person name="Grigoriev I."/>
        </authorList>
    </citation>
    <scope>NUCLEOTIDE SEQUENCE</scope>
    <source>
        <strain evidence="10">CBS 122681</strain>
    </source>
</reference>
<evidence type="ECO:0000259" key="9">
    <source>
        <dbReference type="PROSITE" id="PS50039"/>
    </source>
</evidence>
<feature type="region of interest" description="Disordered" evidence="7">
    <location>
        <begin position="693"/>
        <end position="803"/>
    </location>
</feature>
<gene>
    <name evidence="10" type="ORF">K491DRAFT_703678</name>
</gene>
<evidence type="ECO:0000313" key="11">
    <source>
        <dbReference type="Proteomes" id="UP000799324"/>
    </source>
</evidence>